<reference evidence="1" key="2">
    <citation type="submission" date="2021-10" db="EMBL/GenBank/DDBJ databases">
        <title>Phylogenomics reveals ancestral predisposition of the termite-cultivated fungus Termitomyces towards a domesticated lifestyle.</title>
        <authorList>
            <person name="Auxier B."/>
            <person name="Grum-Grzhimaylo A."/>
            <person name="Cardenas M.E."/>
            <person name="Lodge J.D."/>
            <person name="Laessoe T."/>
            <person name="Pedersen O."/>
            <person name="Smith M.E."/>
            <person name="Kuyper T.W."/>
            <person name="Franco-Molano E.A."/>
            <person name="Baroni T.J."/>
            <person name="Aanen D.K."/>
        </authorList>
    </citation>
    <scope>NUCLEOTIDE SEQUENCE</scope>
    <source>
        <strain evidence="1">AP01</strain>
        <tissue evidence="1">Mycelium</tissue>
    </source>
</reference>
<organism evidence="1 2">
    <name type="scientific">Asterophora parasitica</name>
    <dbReference type="NCBI Taxonomy" id="117018"/>
    <lineage>
        <taxon>Eukaryota</taxon>
        <taxon>Fungi</taxon>
        <taxon>Dikarya</taxon>
        <taxon>Basidiomycota</taxon>
        <taxon>Agaricomycotina</taxon>
        <taxon>Agaricomycetes</taxon>
        <taxon>Agaricomycetidae</taxon>
        <taxon>Agaricales</taxon>
        <taxon>Tricholomatineae</taxon>
        <taxon>Lyophyllaceae</taxon>
        <taxon>Asterophora</taxon>
    </lineage>
</organism>
<dbReference type="AlphaFoldDB" id="A0A9P7K8Y6"/>
<proteinExistence type="predicted"/>
<protein>
    <submittedName>
        <fullName evidence="1">Uncharacterized protein</fullName>
    </submittedName>
</protein>
<sequence length="104" mass="11439">VPLGRGHPVAPEASLATLVATSLPSSIWDADSLWVALSVLPDYKMENFTQHVYDDATRGSQIPPLRVQGNSFDEMVDKLSVLIDKVVESKDFMVLLSSKQHFAL</sequence>
<keyword evidence="2" id="KW-1185">Reference proteome</keyword>
<feature type="non-terminal residue" evidence="1">
    <location>
        <position position="104"/>
    </location>
</feature>
<dbReference type="Proteomes" id="UP000775547">
    <property type="component" value="Unassembled WGS sequence"/>
</dbReference>
<comment type="caution">
    <text evidence="1">The sequence shown here is derived from an EMBL/GenBank/DDBJ whole genome shotgun (WGS) entry which is preliminary data.</text>
</comment>
<evidence type="ECO:0000313" key="2">
    <source>
        <dbReference type="Proteomes" id="UP000775547"/>
    </source>
</evidence>
<feature type="non-terminal residue" evidence="1">
    <location>
        <position position="1"/>
    </location>
</feature>
<name>A0A9P7K8Y6_9AGAR</name>
<reference evidence="1" key="1">
    <citation type="submission" date="2020-07" db="EMBL/GenBank/DDBJ databases">
        <authorList>
            <person name="Nieuwenhuis M."/>
            <person name="Van De Peppel L.J.J."/>
        </authorList>
    </citation>
    <scope>NUCLEOTIDE SEQUENCE</scope>
    <source>
        <strain evidence="1">AP01</strain>
        <tissue evidence="1">Mycelium</tissue>
    </source>
</reference>
<evidence type="ECO:0000313" key="1">
    <source>
        <dbReference type="EMBL" id="KAG5640589.1"/>
    </source>
</evidence>
<dbReference type="EMBL" id="JABCKV010000622">
    <property type="protein sequence ID" value="KAG5640589.1"/>
    <property type="molecule type" value="Genomic_DNA"/>
</dbReference>
<accession>A0A9P7K8Y6</accession>
<gene>
    <name evidence="1" type="ORF">DXG03_007999</name>
</gene>